<feature type="compositionally biased region" description="Polar residues" evidence="1">
    <location>
        <begin position="1"/>
        <end position="12"/>
    </location>
</feature>
<protein>
    <submittedName>
        <fullName evidence="2">DNA repair and recombination protein RAD54B</fullName>
    </submittedName>
</protein>
<dbReference type="Proteomes" id="UP001279410">
    <property type="component" value="Unassembled WGS sequence"/>
</dbReference>
<dbReference type="EMBL" id="BRZM01000063">
    <property type="protein sequence ID" value="GLD63634.1"/>
    <property type="molecule type" value="Genomic_DNA"/>
</dbReference>
<gene>
    <name evidence="2" type="ORF">AKAME5_001523400</name>
</gene>
<sequence length="157" mass="16458">MRRSAAPSQLSGNAMKKPRFVPPGASTSCVVAESKPLAPKPGLGNALKKVQRSLAAPPPSKTGCDVQAKAAEDAPALSRALARVLNATESKENEAEMEYPDAGIRDYAEDNRSTGQRAAAAVPVLQCRGSVAVLCSALCCAWFGVYRDRAVSRSGWA</sequence>
<organism evidence="2 3">
    <name type="scientific">Lates japonicus</name>
    <name type="common">Japanese lates</name>
    <dbReference type="NCBI Taxonomy" id="270547"/>
    <lineage>
        <taxon>Eukaryota</taxon>
        <taxon>Metazoa</taxon>
        <taxon>Chordata</taxon>
        <taxon>Craniata</taxon>
        <taxon>Vertebrata</taxon>
        <taxon>Euteleostomi</taxon>
        <taxon>Actinopterygii</taxon>
        <taxon>Neopterygii</taxon>
        <taxon>Teleostei</taxon>
        <taxon>Neoteleostei</taxon>
        <taxon>Acanthomorphata</taxon>
        <taxon>Carangaria</taxon>
        <taxon>Carangaria incertae sedis</taxon>
        <taxon>Centropomidae</taxon>
        <taxon>Lates</taxon>
    </lineage>
</organism>
<evidence type="ECO:0000313" key="3">
    <source>
        <dbReference type="Proteomes" id="UP001279410"/>
    </source>
</evidence>
<comment type="caution">
    <text evidence="2">The sequence shown here is derived from an EMBL/GenBank/DDBJ whole genome shotgun (WGS) entry which is preliminary data.</text>
</comment>
<keyword evidence="3" id="KW-1185">Reference proteome</keyword>
<name>A0AAD3N2I5_LATJO</name>
<reference evidence="2" key="1">
    <citation type="submission" date="2022-08" db="EMBL/GenBank/DDBJ databases">
        <title>Genome sequencing of akame (Lates japonicus).</title>
        <authorList>
            <person name="Hashiguchi Y."/>
            <person name="Takahashi H."/>
        </authorList>
    </citation>
    <scope>NUCLEOTIDE SEQUENCE</scope>
    <source>
        <strain evidence="2">Kochi</strain>
    </source>
</reference>
<evidence type="ECO:0000256" key="1">
    <source>
        <dbReference type="SAM" id="MobiDB-lite"/>
    </source>
</evidence>
<proteinExistence type="predicted"/>
<accession>A0AAD3N2I5</accession>
<evidence type="ECO:0000313" key="2">
    <source>
        <dbReference type="EMBL" id="GLD63634.1"/>
    </source>
</evidence>
<dbReference type="AlphaFoldDB" id="A0AAD3N2I5"/>
<feature type="region of interest" description="Disordered" evidence="1">
    <location>
        <begin position="1"/>
        <end position="65"/>
    </location>
</feature>